<comment type="caution">
    <text evidence="1">The sequence shown here is derived from an EMBL/GenBank/DDBJ whole genome shotgun (WGS) entry which is preliminary data.</text>
</comment>
<keyword evidence="2" id="KW-1185">Reference proteome</keyword>
<proteinExistence type="predicted"/>
<evidence type="ECO:0000313" key="1">
    <source>
        <dbReference type="EMBL" id="KAK1867968.1"/>
    </source>
</evidence>
<dbReference type="Proteomes" id="UP000798662">
    <property type="component" value="Chromosome 3"/>
</dbReference>
<organism evidence="1 2">
    <name type="scientific">Pyropia yezoensis</name>
    <name type="common">Susabi-nori</name>
    <name type="synonym">Porphyra yezoensis</name>
    <dbReference type="NCBI Taxonomy" id="2788"/>
    <lineage>
        <taxon>Eukaryota</taxon>
        <taxon>Rhodophyta</taxon>
        <taxon>Bangiophyceae</taxon>
        <taxon>Bangiales</taxon>
        <taxon>Bangiaceae</taxon>
        <taxon>Pyropia</taxon>
    </lineage>
</organism>
<dbReference type="EMBL" id="CM020620">
    <property type="protein sequence ID" value="KAK1867968.1"/>
    <property type="molecule type" value="Genomic_DNA"/>
</dbReference>
<reference evidence="1" key="1">
    <citation type="submission" date="2019-11" db="EMBL/GenBank/DDBJ databases">
        <title>Nori genome reveals adaptations in red seaweeds to the harsh intertidal environment.</title>
        <authorList>
            <person name="Wang D."/>
            <person name="Mao Y."/>
        </authorList>
    </citation>
    <scope>NUCLEOTIDE SEQUENCE</scope>
    <source>
        <tissue evidence="1">Gametophyte</tissue>
    </source>
</reference>
<protein>
    <submittedName>
        <fullName evidence="1">Uncharacterized protein</fullName>
    </submittedName>
</protein>
<gene>
    <name evidence="1" type="ORF">I4F81_010465</name>
</gene>
<name>A0ACC3CD04_PYRYE</name>
<accession>A0ACC3CD04</accession>
<sequence>MTVHTVSSIPAFRGALLSAGEKLVVVHFHHGSGAIGTEAVSSTYAAMSVRYAALAVFLSVDVTTASELAAAVAVSTTGTTPTFVFHLATRPVHRFEGPDMEQLAAVLAQFASAVAAGAGNGGSTMGAGGPAGPGMGGGGGGRPSKEERMAAVKANAVTFVAATALVRALPLVRTALCGAADACVGSELGLRAWPTFFFVFCAGADHLGWWLACVQCVHVAGCVRGADKCPLVCSCLPWFPAALTWVSPRPSYWTMGMPFSTETRDGVHPFPHSCALLVPLVGGADWMLASGRRRRLPCMYLSLFFSSTRPPRCAGDPPPSRSV</sequence>
<evidence type="ECO:0000313" key="2">
    <source>
        <dbReference type="Proteomes" id="UP000798662"/>
    </source>
</evidence>